<evidence type="ECO:0000256" key="2">
    <source>
        <dbReference type="ARBA" id="ARBA00012725"/>
    </source>
</evidence>
<keyword evidence="12" id="KW-1185">Reference proteome</keyword>
<dbReference type="AlphaFoldDB" id="A0A7R9AI17"/>
<evidence type="ECO:0000256" key="1">
    <source>
        <dbReference type="ARBA" id="ARBA00009206"/>
    </source>
</evidence>
<evidence type="ECO:0000313" key="11">
    <source>
        <dbReference type="EMBL" id="CAD7254685.1"/>
    </source>
</evidence>
<evidence type="ECO:0000256" key="4">
    <source>
        <dbReference type="ARBA" id="ARBA00022598"/>
    </source>
</evidence>
<dbReference type="FunFam" id="3.30.360.20:FF:000002">
    <property type="entry name" value="RNA terminal phosphate cyclase-like 1"/>
    <property type="match status" value="1"/>
</dbReference>
<dbReference type="Proteomes" id="UP000677054">
    <property type="component" value="Unassembled WGS sequence"/>
</dbReference>
<gene>
    <name evidence="11" type="ORF">DSTB1V02_LOCUS14431</name>
</gene>
<dbReference type="OrthoDB" id="25029at2759"/>
<dbReference type="InterPro" id="IPR023797">
    <property type="entry name" value="RNA3'_phos_cyclase_dom"/>
</dbReference>
<dbReference type="GO" id="GO:0003963">
    <property type="term" value="F:RNA-3'-phosphate cyclase activity"/>
    <property type="evidence" value="ECO:0007669"/>
    <property type="project" value="UniProtKB-EC"/>
</dbReference>
<dbReference type="EMBL" id="CAJPEV010011686">
    <property type="protein sequence ID" value="CAG0906298.1"/>
    <property type="molecule type" value="Genomic_DNA"/>
</dbReference>
<dbReference type="SUPFAM" id="SSF52913">
    <property type="entry name" value="RNA 3'-terminal phosphate cyclase, RPTC, insert domain"/>
    <property type="match status" value="1"/>
</dbReference>
<evidence type="ECO:0000256" key="6">
    <source>
        <dbReference type="ARBA" id="ARBA00024481"/>
    </source>
</evidence>
<dbReference type="EC" id="6.5.1.4" evidence="2"/>
<evidence type="ECO:0000256" key="3">
    <source>
        <dbReference type="ARBA" id="ARBA00021428"/>
    </source>
</evidence>
<dbReference type="PANTHER" id="PTHR11096">
    <property type="entry name" value="RNA 3' TERMINAL PHOSPHATE CYCLASE"/>
    <property type="match status" value="1"/>
</dbReference>
<comment type="function">
    <text evidence="8">Catalyzes the conversion of 3'-phosphate to a 2',3'-cyclic phosphodiester at the end of RNA. The mechanism of action of the enzyme occurs in 3 steps: (A) adenylation of the enzyme by ATP; (B) transfer of adenylate to an RNA-N3'P to produce RNA-N3'PP5'A; (C) and attack of the adjacent 2'-hydroxyl on the 3'-phosphorus in the diester linkage to produce the cyclic end product. Likely functions in some aspects of cellular RNA processing. Function plays an important role in regulating axon regeneration by inhibiting central nervous system (CNS) axon regeneration following optic nerve injury.</text>
</comment>
<dbReference type="Pfam" id="PF01137">
    <property type="entry name" value="RTC"/>
    <property type="match status" value="1"/>
</dbReference>
<dbReference type="Pfam" id="PF05189">
    <property type="entry name" value="RTC_insert"/>
    <property type="match status" value="1"/>
</dbReference>
<protein>
    <recommendedName>
        <fullName evidence="3">RNA 3'-terminal phosphate cyclase</fullName>
        <ecNumber evidence="2">6.5.1.4</ecNumber>
    </recommendedName>
    <alternativeName>
        <fullName evidence="7">RNA terminal phosphate cyclase domain-containing protein 1</fullName>
    </alternativeName>
</protein>
<comment type="catalytic activity">
    <reaction evidence="6">
        <text>a 3'-end 3'-phospho-ribonucleotide-RNA + ATP = a 3'-end 2',3'-cyclophospho-ribonucleotide-RNA + AMP + diphosphate</text>
        <dbReference type="Rhea" id="RHEA:23976"/>
        <dbReference type="Rhea" id="RHEA-COMP:10463"/>
        <dbReference type="Rhea" id="RHEA-COMP:10464"/>
        <dbReference type="ChEBI" id="CHEBI:30616"/>
        <dbReference type="ChEBI" id="CHEBI:33019"/>
        <dbReference type="ChEBI" id="CHEBI:83062"/>
        <dbReference type="ChEBI" id="CHEBI:83064"/>
        <dbReference type="ChEBI" id="CHEBI:456215"/>
        <dbReference type="EC" id="6.5.1.4"/>
    </reaction>
</comment>
<keyword evidence="4" id="KW-0436">Ligase</keyword>
<evidence type="ECO:0000259" key="10">
    <source>
        <dbReference type="Pfam" id="PF05189"/>
    </source>
</evidence>
<dbReference type="GO" id="GO:0000166">
    <property type="term" value="F:nucleotide binding"/>
    <property type="evidence" value="ECO:0007669"/>
    <property type="project" value="UniProtKB-KW"/>
</dbReference>
<dbReference type="Gene3D" id="3.30.360.20">
    <property type="entry name" value="RNA 3'-terminal phosphate cyclase, insert domain"/>
    <property type="match status" value="1"/>
</dbReference>
<feature type="non-terminal residue" evidence="11">
    <location>
        <position position="1"/>
    </location>
</feature>
<evidence type="ECO:0000256" key="8">
    <source>
        <dbReference type="ARBA" id="ARBA00045867"/>
    </source>
</evidence>
<name>A0A7R9AI17_9CRUS</name>
<dbReference type="InterPro" id="IPR000228">
    <property type="entry name" value="RNA3'_term_phos_cyc"/>
</dbReference>
<dbReference type="InterPro" id="IPR013791">
    <property type="entry name" value="RNA3'-term_phos_cycl_insert"/>
</dbReference>
<organism evidence="11">
    <name type="scientific">Darwinula stevensoni</name>
    <dbReference type="NCBI Taxonomy" id="69355"/>
    <lineage>
        <taxon>Eukaryota</taxon>
        <taxon>Metazoa</taxon>
        <taxon>Ecdysozoa</taxon>
        <taxon>Arthropoda</taxon>
        <taxon>Crustacea</taxon>
        <taxon>Oligostraca</taxon>
        <taxon>Ostracoda</taxon>
        <taxon>Podocopa</taxon>
        <taxon>Podocopida</taxon>
        <taxon>Darwinulocopina</taxon>
        <taxon>Darwinuloidea</taxon>
        <taxon>Darwinulidae</taxon>
        <taxon>Darwinula</taxon>
    </lineage>
</organism>
<dbReference type="InterPro" id="IPR020719">
    <property type="entry name" value="RNA3'_term_phos_cycl-like_CS"/>
</dbReference>
<dbReference type="GO" id="GO:0005634">
    <property type="term" value="C:nucleus"/>
    <property type="evidence" value="ECO:0007669"/>
    <property type="project" value="TreeGrafter"/>
</dbReference>
<dbReference type="EMBL" id="LR911204">
    <property type="protein sequence ID" value="CAD7254685.1"/>
    <property type="molecule type" value="Genomic_DNA"/>
</dbReference>
<keyword evidence="5" id="KW-0547">Nucleotide-binding</keyword>
<evidence type="ECO:0000256" key="5">
    <source>
        <dbReference type="ARBA" id="ARBA00022741"/>
    </source>
</evidence>
<sequence length="159" mass="16908">MTFFSFIRGYYPKGGGEIQVDVKPSKGFQGVDLTEPGSVSSIRGRAFVAGVLPIKMAHQMADAAELELKNSLALSSTSIEIKRYKEKPSDAFGNGSGINIWAETTTGCILGSSGLGKRQIQPADVGRKAAQDLVAAIQGPSCVDSYAQDQASCRDYIEI</sequence>
<dbReference type="PANTHER" id="PTHR11096:SF0">
    <property type="entry name" value="RNA 3'-TERMINAL PHOSPHATE CYCLASE"/>
    <property type="match status" value="1"/>
</dbReference>
<dbReference type="GO" id="GO:0006396">
    <property type="term" value="P:RNA processing"/>
    <property type="evidence" value="ECO:0007669"/>
    <property type="project" value="InterPro"/>
</dbReference>
<dbReference type="PROSITE" id="PS01287">
    <property type="entry name" value="RTC"/>
    <property type="match status" value="1"/>
</dbReference>
<comment type="similarity">
    <text evidence="1">Belongs to the RNA 3'-terminal cyclase family. Type 1 subfamily.</text>
</comment>
<evidence type="ECO:0000313" key="12">
    <source>
        <dbReference type="Proteomes" id="UP000677054"/>
    </source>
</evidence>
<accession>A0A7R9AI17</accession>
<feature type="domain" description="RNA 3'-terminal phosphate cyclase insert" evidence="10">
    <location>
        <begin position="34"/>
        <end position="138"/>
    </location>
</feature>
<reference evidence="11" key="1">
    <citation type="submission" date="2020-11" db="EMBL/GenBank/DDBJ databases">
        <authorList>
            <person name="Tran Van P."/>
        </authorList>
    </citation>
    <scope>NUCLEOTIDE SEQUENCE</scope>
</reference>
<dbReference type="InterPro" id="IPR036553">
    <property type="entry name" value="RPTC_insert"/>
</dbReference>
<evidence type="ECO:0000259" key="9">
    <source>
        <dbReference type="Pfam" id="PF01137"/>
    </source>
</evidence>
<proteinExistence type="inferred from homology"/>
<feature type="domain" description="RNA 3'-terminal phosphate cyclase" evidence="9">
    <location>
        <begin position="8"/>
        <end position="151"/>
    </location>
</feature>
<evidence type="ECO:0000256" key="7">
    <source>
        <dbReference type="ARBA" id="ARBA00032543"/>
    </source>
</evidence>